<organism evidence="3 4">
    <name type="scientific">Rhipicephalus microplus</name>
    <name type="common">Cattle tick</name>
    <name type="synonym">Boophilus microplus</name>
    <dbReference type="NCBI Taxonomy" id="6941"/>
    <lineage>
        <taxon>Eukaryota</taxon>
        <taxon>Metazoa</taxon>
        <taxon>Ecdysozoa</taxon>
        <taxon>Arthropoda</taxon>
        <taxon>Chelicerata</taxon>
        <taxon>Arachnida</taxon>
        <taxon>Acari</taxon>
        <taxon>Parasitiformes</taxon>
        <taxon>Ixodida</taxon>
        <taxon>Ixodoidea</taxon>
        <taxon>Ixodidae</taxon>
        <taxon>Rhipicephalinae</taxon>
        <taxon>Rhipicephalus</taxon>
        <taxon>Boophilus</taxon>
    </lineage>
</organism>
<feature type="region of interest" description="Disordered" evidence="2">
    <location>
        <begin position="1"/>
        <end position="129"/>
    </location>
</feature>
<accession>A0A9J6E8Q2</accession>
<feature type="region of interest" description="Disordered" evidence="2">
    <location>
        <begin position="185"/>
        <end position="208"/>
    </location>
</feature>
<sequence length="548" mass="63232">MSSRIKDSQHDGAHGIKHSHADNYAYDFVKGLPKGHPGKEPSGSLPHDQQVMVSENSGTLSGESLTDRRSHFKAQELTGGSRDAEYHAGKQTHRRPHQVERHRPSSSTMIYRPRASSERHRERSKSPRRRRSFDWYRYREAHERRRSSLSPASRGYSSERRYSSLLFAVSRSRSRSGVLHRRTQWTPAPRPYHPVRLTQSDRRSPQLHHVRSVETVRRVGEGRLSGAMSAEQEHSRIIETDRAVEDVKNSGVERVIPKVPLAGQLLKDPRRENYCPGSRRDSHLQEYELIDRTMFTDEEHYKEAQDIYCSCDESLKLHYYSPSSYARPSVCRTCTMRSSNIYHPENHDIASSCHRTLQRCDYLGQEGQDMRVEGSRPVESQAYYCPKCPRAKNYPAPYCPVVPRPEECLARCCPRALDPALYVGEHPLTGGPLSRGFHNRLNKLHSEEVTMRSAPLMRQRPPNSERTLFHYKRDMARCIVEEMIHSIRAQNNEVEALRDDMRDLRVKIVNIHVEEKKAQEESLAFIAAVKQLMAEPTEHSLLNHTVHT</sequence>
<evidence type="ECO:0000256" key="1">
    <source>
        <dbReference type="SAM" id="Coils"/>
    </source>
</evidence>
<feature type="compositionally biased region" description="Polar residues" evidence="2">
    <location>
        <begin position="51"/>
        <end position="64"/>
    </location>
</feature>
<evidence type="ECO:0000256" key="2">
    <source>
        <dbReference type="SAM" id="MobiDB-lite"/>
    </source>
</evidence>
<reference evidence="3" key="1">
    <citation type="journal article" date="2020" name="Cell">
        <title>Large-Scale Comparative Analyses of Tick Genomes Elucidate Their Genetic Diversity and Vector Capacities.</title>
        <authorList>
            <consortium name="Tick Genome and Microbiome Consortium (TIGMIC)"/>
            <person name="Jia N."/>
            <person name="Wang J."/>
            <person name="Shi W."/>
            <person name="Du L."/>
            <person name="Sun Y."/>
            <person name="Zhan W."/>
            <person name="Jiang J.F."/>
            <person name="Wang Q."/>
            <person name="Zhang B."/>
            <person name="Ji P."/>
            <person name="Bell-Sakyi L."/>
            <person name="Cui X.M."/>
            <person name="Yuan T.T."/>
            <person name="Jiang B.G."/>
            <person name="Yang W.F."/>
            <person name="Lam T.T."/>
            <person name="Chang Q.C."/>
            <person name="Ding S.J."/>
            <person name="Wang X.J."/>
            <person name="Zhu J.G."/>
            <person name="Ruan X.D."/>
            <person name="Zhao L."/>
            <person name="Wei J.T."/>
            <person name="Ye R.Z."/>
            <person name="Que T.C."/>
            <person name="Du C.H."/>
            <person name="Zhou Y.H."/>
            <person name="Cheng J.X."/>
            <person name="Dai P.F."/>
            <person name="Guo W.B."/>
            <person name="Han X.H."/>
            <person name="Huang E.J."/>
            <person name="Li L.F."/>
            <person name="Wei W."/>
            <person name="Gao Y.C."/>
            <person name="Liu J.Z."/>
            <person name="Shao H.Z."/>
            <person name="Wang X."/>
            <person name="Wang C.C."/>
            <person name="Yang T.C."/>
            <person name="Huo Q.B."/>
            <person name="Li W."/>
            <person name="Chen H.Y."/>
            <person name="Chen S.E."/>
            <person name="Zhou L.G."/>
            <person name="Ni X.B."/>
            <person name="Tian J.H."/>
            <person name="Sheng Y."/>
            <person name="Liu T."/>
            <person name="Pan Y.S."/>
            <person name="Xia L.Y."/>
            <person name="Li J."/>
            <person name="Zhao F."/>
            <person name="Cao W.C."/>
        </authorList>
    </citation>
    <scope>NUCLEOTIDE SEQUENCE</scope>
    <source>
        <strain evidence="3">Rmic-2018</strain>
    </source>
</reference>
<dbReference type="AlphaFoldDB" id="A0A9J6E8Q2"/>
<feature type="compositionally biased region" description="Basic and acidic residues" evidence="2">
    <location>
        <begin position="115"/>
        <end position="125"/>
    </location>
</feature>
<feature type="coiled-coil region" evidence="1">
    <location>
        <begin position="480"/>
        <end position="507"/>
    </location>
</feature>
<comment type="caution">
    <text evidence="3">The sequence shown here is derived from an EMBL/GenBank/DDBJ whole genome shotgun (WGS) entry which is preliminary data.</text>
</comment>
<proteinExistence type="predicted"/>
<name>A0A9J6E8Q2_RHIMP</name>
<dbReference type="Proteomes" id="UP000821866">
    <property type="component" value="Chromosome 3"/>
</dbReference>
<feature type="compositionally biased region" description="Basic and acidic residues" evidence="2">
    <location>
        <begin position="1"/>
        <end position="14"/>
    </location>
</feature>
<evidence type="ECO:0000313" key="4">
    <source>
        <dbReference type="Proteomes" id="UP000821866"/>
    </source>
</evidence>
<protein>
    <submittedName>
        <fullName evidence="3">Uncharacterized protein</fullName>
    </submittedName>
</protein>
<reference evidence="3" key="2">
    <citation type="submission" date="2021-09" db="EMBL/GenBank/DDBJ databases">
        <authorList>
            <person name="Jia N."/>
            <person name="Wang J."/>
            <person name="Shi W."/>
            <person name="Du L."/>
            <person name="Sun Y."/>
            <person name="Zhan W."/>
            <person name="Jiang J."/>
            <person name="Wang Q."/>
            <person name="Zhang B."/>
            <person name="Ji P."/>
            <person name="Sakyi L.B."/>
            <person name="Cui X."/>
            <person name="Yuan T."/>
            <person name="Jiang B."/>
            <person name="Yang W."/>
            <person name="Lam T.T.-Y."/>
            <person name="Chang Q."/>
            <person name="Ding S."/>
            <person name="Wang X."/>
            <person name="Zhu J."/>
            <person name="Ruan X."/>
            <person name="Zhao L."/>
            <person name="Wei J."/>
            <person name="Que T."/>
            <person name="Du C."/>
            <person name="Cheng J."/>
            <person name="Dai P."/>
            <person name="Han X."/>
            <person name="Huang E."/>
            <person name="Gao Y."/>
            <person name="Liu J."/>
            <person name="Shao H."/>
            <person name="Ye R."/>
            <person name="Li L."/>
            <person name="Wei W."/>
            <person name="Wang X."/>
            <person name="Wang C."/>
            <person name="Huo Q."/>
            <person name="Li W."/>
            <person name="Guo W."/>
            <person name="Chen H."/>
            <person name="Chen S."/>
            <person name="Zhou L."/>
            <person name="Zhou L."/>
            <person name="Ni X."/>
            <person name="Tian J."/>
            <person name="Zhou Y."/>
            <person name="Sheng Y."/>
            <person name="Liu T."/>
            <person name="Pan Y."/>
            <person name="Xia L."/>
            <person name="Li J."/>
            <person name="Zhao F."/>
            <person name="Cao W."/>
        </authorList>
    </citation>
    <scope>NUCLEOTIDE SEQUENCE</scope>
    <source>
        <strain evidence="3">Rmic-2018</strain>
        <tissue evidence="3">Larvae</tissue>
    </source>
</reference>
<evidence type="ECO:0000313" key="3">
    <source>
        <dbReference type="EMBL" id="KAH8030710.1"/>
    </source>
</evidence>
<dbReference type="EMBL" id="JABSTU010000005">
    <property type="protein sequence ID" value="KAH8030710.1"/>
    <property type="molecule type" value="Genomic_DNA"/>
</dbReference>
<gene>
    <name evidence="3" type="ORF">HPB51_011497</name>
</gene>
<keyword evidence="4" id="KW-1185">Reference proteome</keyword>
<keyword evidence="1" id="KW-0175">Coiled coil</keyword>